<dbReference type="EMBL" id="CP036298">
    <property type="protein sequence ID" value="QDV24975.1"/>
    <property type="molecule type" value="Genomic_DNA"/>
</dbReference>
<protein>
    <recommendedName>
        <fullName evidence="2">Ice-binding protein C-terminal domain-containing protein</fullName>
    </recommendedName>
</protein>
<gene>
    <name evidence="3" type="ORF">Q31a_32970</name>
</gene>
<dbReference type="Pfam" id="PF07589">
    <property type="entry name" value="PEP-CTERM"/>
    <property type="match status" value="1"/>
</dbReference>
<dbReference type="Proteomes" id="UP000318017">
    <property type="component" value="Chromosome"/>
</dbReference>
<evidence type="ECO:0000259" key="2">
    <source>
        <dbReference type="Pfam" id="PF07589"/>
    </source>
</evidence>
<feature type="domain" description="Ice-binding protein C-terminal" evidence="2">
    <location>
        <begin position="169"/>
        <end position="191"/>
    </location>
</feature>
<evidence type="ECO:0000313" key="3">
    <source>
        <dbReference type="EMBL" id="QDV24975.1"/>
    </source>
</evidence>
<keyword evidence="1" id="KW-0732">Signal</keyword>
<dbReference type="InterPro" id="IPR013424">
    <property type="entry name" value="Ice-binding_C"/>
</dbReference>
<evidence type="ECO:0000256" key="1">
    <source>
        <dbReference type="SAM" id="SignalP"/>
    </source>
</evidence>
<feature type="chain" id="PRO_5022240857" description="Ice-binding protein C-terminal domain-containing protein" evidence="1">
    <location>
        <begin position="25"/>
        <end position="193"/>
    </location>
</feature>
<proteinExistence type="predicted"/>
<organism evidence="3 4">
    <name type="scientific">Aureliella helgolandensis</name>
    <dbReference type="NCBI Taxonomy" id="2527968"/>
    <lineage>
        <taxon>Bacteria</taxon>
        <taxon>Pseudomonadati</taxon>
        <taxon>Planctomycetota</taxon>
        <taxon>Planctomycetia</taxon>
        <taxon>Pirellulales</taxon>
        <taxon>Pirellulaceae</taxon>
        <taxon>Aureliella</taxon>
    </lineage>
</organism>
<keyword evidence="4" id="KW-1185">Reference proteome</keyword>
<dbReference type="KEGG" id="ahel:Q31a_32970"/>
<evidence type="ECO:0000313" key="4">
    <source>
        <dbReference type="Proteomes" id="UP000318017"/>
    </source>
</evidence>
<feature type="signal peptide" evidence="1">
    <location>
        <begin position="1"/>
        <end position="24"/>
    </location>
</feature>
<sequence length="193" mass="19849" precursor="true">MKLHFLSLAVALVLVCSSASSSLAALTLSLRSEDMQAVGPGPVSFNVGVLINWDGNGSGALSAIQFDVTTPDTVNLLGDVDGQATPNPLTFDQADVHEGSVLFFNAISDVSLTQGDNFLTSLAFVAEADSGDFPIGLSLVSAQSGGLFTGTTDLSNDLTLTGGTLRVTAVPEPSAFALLGVIGLAAFQRRRFV</sequence>
<accession>A0A518G8R5</accession>
<dbReference type="AlphaFoldDB" id="A0A518G8R5"/>
<name>A0A518G8R5_9BACT</name>
<reference evidence="3 4" key="1">
    <citation type="submission" date="2019-02" db="EMBL/GenBank/DDBJ databases">
        <title>Deep-cultivation of Planctomycetes and their phenomic and genomic characterization uncovers novel biology.</title>
        <authorList>
            <person name="Wiegand S."/>
            <person name="Jogler M."/>
            <person name="Boedeker C."/>
            <person name="Pinto D."/>
            <person name="Vollmers J."/>
            <person name="Rivas-Marin E."/>
            <person name="Kohn T."/>
            <person name="Peeters S.H."/>
            <person name="Heuer A."/>
            <person name="Rast P."/>
            <person name="Oberbeckmann S."/>
            <person name="Bunk B."/>
            <person name="Jeske O."/>
            <person name="Meyerdierks A."/>
            <person name="Storesund J.E."/>
            <person name="Kallscheuer N."/>
            <person name="Luecker S."/>
            <person name="Lage O.M."/>
            <person name="Pohl T."/>
            <person name="Merkel B.J."/>
            <person name="Hornburger P."/>
            <person name="Mueller R.-W."/>
            <person name="Bruemmer F."/>
            <person name="Labrenz M."/>
            <person name="Spormann A.M."/>
            <person name="Op den Camp H."/>
            <person name="Overmann J."/>
            <person name="Amann R."/>
            <person name="Jetten M.S.M."/>
            <person name="Mascher T."/>
            <person name="Medema M.H."/>
            <person name="Devos D.P."/>
            <person name="Kaster A.-K."/>
            <person name="Ovreas L."/>
            <person name="Rohde M."/>
            <person name="Galperin M.Y."/>
            <person name="Jogler C."/>
        </authorList>
    </citation>
    <scope>NUCLEOTIDE SEQUENCE [LARGE SCALE GENOMIC DNA]</scope>
    <source>
        <strain evidence="3 4">Q31a</strain>
    </source>
</reference>
<dbReference type="RefSeq" id="WP_145079428.1">
    <property type="nucleotide sequence ID" value="NZ_CP036298.1"/>
</dbReference>